<reference evidence="3 4" key="1">
    <citation type="submission" date="2016-10" db="EMBL/GenBank/DDBJ databases">
        <authorList>
            <person name="de Groot N.N."/>
        </authorList>
    </citation>
    <scope>NUCLEOTIDE SEQUENCE [LARGE SCALE GENOMIC DNA]</scope>
    <source>
        <strain evidence="3 4">DSM 22489</strain>
    </source>
</reference>
<dbReference type="EMBL" id="FNVA01000011">
    <property type="protein sequence ID" value="SEG72345.1"/>
    <property type="molecule type" value="Genomic_DNA"/>
</dbReference>
<proteinExistence type="predicted"/>
<dbReference type="Gene3D" id="3.30.565.10">
    <property type="entry name" value="Histidine kinase-like ATPase, C-terminal domain"/>
    <property type="match status" value="1"/>
</dbReference>
<dbReference type="Pfam" id="PF02518">
    <property type="entry name" value="HATPase_c"/>
    <property type="match status" value="1"/>
</dbReference>
<dbReference type="PANTHER" id="PTHR34220:SF9">
    <property type="entry name" value="SIGNAL TRANSDUCTION HISTIDINE KINASE INTERNAL REGION DOMAIN-CONTAINING PROTEIN"/>
    <property type="match status" value="1"/>
</dbReference>
<keyword evidence="3" id="KW-0808">Transferase</keyword>
<evidence type="ECO:0000313" key="4">
    <source>
        <dbReference type="Proteomes" id="UP000236728"/>
    </source>
</evidence>
<feature type="domain" description="Histidine kinase" evidence="2">
    <location>
        <begin position="274"/>
        <end position="367"/>
    </location>
</feature>
<organism evidence="3 4">
    <name type="scientific">Bryocella elongata</name>
    <dbReference type="NCBI Taxonomy" id="863522"/>
    <lineage>
        <taxon>Bacteria</taxon>
        <taxon>Pseudomonadati</taxon>
        <taxon>Acidobacteriota</taxon>
        <taxon>Terriglobia</taxon>
        <taxon>Terriglobales</taxon>
        <taxon>Acidobacteriaceae</taxon>
        <taxon>Bryocella</taxon>
    </lineage>
</organism>
<gene>
    <name evidence="3" type="ORF">SAMN05421819_4567</name>
</gene>
<evidence type="ECO:0000256" key="1">
    <source>
        <dbReference type="SAM" id="Phobius"/>
    </source>
</evidence>
<dbReference type="Pfam" id="PF06580">
    <property type="entry name" value="His_kinase"/>
    <property type="match status" value="1"/>
</dbReference>
<dbReference type="InterPro" id="IPR005467">
    <property type="entry name" value="His_kinase_dom"/>
</dbReference>
<evidence type="ECO:0000259" key="2">
    <source>
        <dbReference type="PROSITE" id="PS50109"/>
    </source>
</evidence>
<dbReference type="AlphaFoldDB" id="A0A1H6CI38"/>
<keyword evidence="4" id="KW-1185">Reference proteome</keyword>
<dbReference type="InterPro" id="IPR036890">
    <property type="entry name" value="HATPase_C_sf"/>
</dbReference>
<name>A0A1H6CI38_9BACT</name>
<protein>
    <submittedName>
        <fullName evidence="3">Histidine kinase-, DNA gyrase B-, and HSP90-like ATPase</fullName>
    </submittedName>
</protein>
<feature type="transmembrane region" description="Helical" evidence="1">
    <location>
        <begin position="139"/>
        <end position="156"/>
    </location>
</feature>
<keyword evidence="1" id="KW-0812">Transmembrane</keyword>
<dbReference type="InterPro" id="IPR010559">
    <property type="entry name" value="Sig_transdc_His_kin_internal"/>
</dbReference>
<keyword evidence="1" id="KW-1133">Transmembrane helix</keyword>
<feature type="transmembrane region" description="Helical" evidence="1">
    <location>
        <begin position="12"/>
        <end position="33"/>
    </location>
</feature>
<dbReference type="OrthoDB" id="105609at2"/>
<dbReference type="RefSeq" id="WP_103935389.1">
    <property type="nucleotide sequence ID" value="NZ_FNVA01000011.1"/>
</dbReference>
<dbReference type="GO" id="GO:0000155">
    <property type="term" value="F:phosphorelay sensor kinase activity"/>
    <property type="evidence" value="ECO:0007669"/>
    <property type="project" value="InterPro"/>
</dbReference>
<dbReference type="SUPFAM" id="SSF55874">
    <property type="entry name" value="ATPase domain of HSP90 chaperone/DNA topoisomerase II/histidine kinase"/>
    <property type="match status" value="1"/>
</dbReference>
<dbReference type="InterPro" id="IPR050640">
    <property type="entry name" value="Bact_2-comp_sensor_kinase"/>
</dbReference>
<accession>A0A1H6CI38</accession>
<dbReference type="InterPro" id="IPR003594">
    <property type="entry name" value="HATPase_dom"/>
</dbReference>
<dbReference type="PANTHER" id="PTHR34220">
    <property type="entry name" value="SENSOR HISTIDINE KINASE YPDA"/>
    <property type="match status" value="1"/>
</dbReference>
<dbReference type="PROSITE" id="PS50109">
    <property type="entry name" value="HIS_KIN"/>
    <property type="match status" value="1"/>
</dbReference>
<keyword evidence="1" id="KW-0472">Membrane</keyword>
<sequence length="372" mass="41681">MSETNDVRLLPVRPGAALAVIAFVTGILSFETARECHQNLQLHGFHASFGPSLLYGCVIWLWWNVVLMLLWNFAMRWSVVLKPSARTIAAHAGVSCALAGAHLLLIQYTVGLCSSLWPAWGSHYMTHRVEDPEHFGVEIIIYGFIYGICAFLYSRMQAQHAAVQKLEVERQLSEAQLKALQMQMEPHFLFNTLNAITSLVSQGKNDEAMQTLAHLNAILRTTLQRRSPEKVPFTEELQLIESYLAIQKVRYADRIEIDIQTTSEARKGLVPSFLLQPLVENAVRHGIESRKSGGRIETRAEKLGDKLWMRVRDNGSGVASSRSQGHGIGISNVKERLAFFYPHTHQFEIESPSGGGYQVTIQIPFEEAPVCS</sequence>
<dbReference type="GO" id="GO:0016020">
    <property type="term" value="C:membrane"/>
    <property type="evidence" value="ECO:0007669"/>
    <property type="project" value="InterPro"/>
</dbReference>
<keyword evidence="3" id="KW-0418">Kinase</keyword>
<feature type="transmembrane region" description="Helical" evidence="1">
    <location>
        <begin position="94"/>
        <end position="119"/>
    </location>
</feature>
<evidence type="ECO:0000313" key="3">
    <source>
        <dbReference type="EMBL" id="SEG72345.1"/>
    </source>
</evidence>
<dbReference type="Proteomes" id="UP000236728">
    <property type="component" value="Unassembled WGS sequence"/>
</dbReference>
<dbReference type="SMART" id="SM00387">
    <property type="entry name" value="HATPase_c"/>
    <property type="match status" value="1"/>
</dbReference>
<feature type="transmembrane region" description="Helical" evidence="1">
    <location>
        <begin position="53"/>
        <end position="73"/>
    </location>
</feature>